<dbReference type="CDD" id="cd00761">
    <property type="entry name" value="Glyco_tranf_GTA_type"/>
    <property type="match status" value="1"/>
</dbReference>
<dbReference type="EMBL" id="CABFVA020000023">
    <property type="protein sequence ID" value="VVM05503.1"/>
    <property type="molecule type" value="Genomic_DNA"/>
</dbReference>
<dbReference type="InterPro" id="IPR050834">
    <property type="entry name" value="Glycosyltransf_2"/>
</dbReference>
<dbReference type="SUPFAM" id="SSF53448">
    <property type="entry name" value="Nucleotide-diphospho-sugar transferases"/>
    <property type="match status" value="1"/>
</dbReference>
<evidence type="ECO:0000259" key="1">
    <source>
        <dbReference type="Pfam" id="PF00535"/>
    </source>
</evidence>
<dbReference type="GO" id="GO:0050501">
    <property type="term" value="F:hyaluronan synthase activity"/>
    <property type="evidence" value="ECO:0007669"/>
    <property type="project" value="UniProtKB-EC"/>
</dbReference>
<evidence type="ECO:0000313" key="2">
    <source>
        <dbReference type="EMBL" id="VVM05503.1"/>
    </source>
</evidence>
<dbReference type="Pfam" id="PF00535">
    <property type="entry name" value="Glycos_transf_2"/>
    <property type="match status" value="1"/>
</dbReference>
<keyword evidence="3" id="KW-1185">Reference proteome</keyword>
<keyword evidence="2" id="KW-0808">Transferase</keyword>
<evidence type="ECO:0000313" key="3">
    <source>
        <dbReference type="Proteomes" id="UP000334923"/>
    </source>
</evidence>
<dbReference type="InterPro" id="IPR029044">
    <property type="entry name" value="Nucleotide-diphossugar_trans"/>
</dbReference>
<keyword evidence="2" id="KW-0328">Glycosyltransferase</keyword>
<dbReference type="EC" id="2.4.1.212" evidence="2"/>
<dbReference type="AlphaFoldDB" id="A0A5E6M820"/>
<dbReference type="RefSeq" id="WP_178086889.1">
    <property type="nucleotide sequence ID" value="NZ_CABFVA020000023.1"/>
</dbReference>
<dbReference type="InterPro" id="IPR001173">
    <property type="entry name" value="Glyco_trans_2-like"/>
</dbReference>
<accession>A0A5E6M820</accession>
<gene>
    <name evidence="2" type="primary">hyaD</name>
    <name evidence="2" type="ORF">MAMT_00655</name>
</gene>
<sequence length="309" mass="34051">MGSPLISIGIPAHDGADTVARAVESALAQTWPNKEVVVVDDGSADATRERLQAFLPRIRLLTQPNGGRASARNAILEAARGEWIQWLDQDDLLLPQKIATQLAEADGGEGADLLYSPCLLDEGAGKLRSQRPCPPERLLAGWFEGELPQTGGYLWRCEAVRRIGGWSAQAPLFDDYELAGRALRQGLRFRLTPSPGAVWRIRRGPISAERTRTFARQKATVLEEMARWLDESGGWTPSLRRSGGEAFFLVARWLARSGEAQEAERFFTKASARGWLRAPRSPLYRILLGGLGFSRAERFSAALRHPSPA</sequence>
<dbReference type="PANTHER" id="PTHR43685:SF2">
    <property type="entry name" value="GLYCOSYLTRANSFERASE 2-LIKE DOMAIN-CONTAINING PROTEIN"/>
    <property type="match status" value="1"/>
</dbReference>
<dbReference type="PANTHER" id="PTHR43685">
    <property type="entry name" value="GLYCOSYLTRANSFERASE"/>
    <property type="match status" value="1"/>
</dbReference>
<protein>
    <submittedName>
        <fullName evidence="2">Hyaluronan synthase</fullName>
        <ecNumber evidence="2">2.4.1.212</ecNumber>
    </submittedName>
</protein>
<proteinExistence type="predicted"/>
<dbReference type="Proteomes" id="UP000334923">
    <property type="component" value="Unassembled WGS sequence"/>
</dbReference>
<dbReference type="Gene3D" id="3.90.550.10">
    <property type="entry name" value="Spore Coat Polysaccharide Biosynthesis Protein SpsA, Chain A"/>
    <property type="match status" value="1"/>
</dbReference>
<feature type="domain" description="Glycosyltransferase 2-like" evidence="1">
    <location>
        <begin position="7"/>
        <end position="108"/>
    </location>
</feature>
<reference evidence="2 3" key="1">
    <citation type="submission" date="2019-09" db="EMBL/GenBank/DDBJ databases">
        <authorList>
            <person name="Cremers G."/>
        </authorList>
    </citation>
    <scope>NUCLEOTIDE SEQUENCE [LARGE SCALE GENOMIC DNA]</scope>
    <source>
        <strain evidence="2">4A</strain>
    </source>
</reference>
<name>A0A5E6M820_9BACT</name>
<organism evidence="2 3">
    <name type="scientific">Methylacidimicrobium tartarophylax</name>
    <dbReference type="NCBI Taxonomy" id="1041768"/>
    <lineage>
        <taxon>Bacteria</taxon>
        <taxon>Pseudomonadati</taxon>
        <taxon>Verrucomicrobiota</taxon>
        <taxon>Methylacidimicrobium</taxon>
    </lineage>
</organism>